<comment type="similarity">
    <text evidence="2">Belongs to the CMC4 family.</text>
</comment>
<evidence type="ECO:0000256" key="2">
    <source>
        <dbReference type="ARBA" id="ARBA00009858"/>
    </source>
</evidence>
<dbReference type="InterPro" id="IPR009069">
    <property type="entry name" value="Cys_alpha_HP_mot_SF"/>
</dbReference>
<dbReference type="Proteomes" id="UP001396334">
    <property type="component" value="Unassembled WGS sequence"/>
</dbReference>
<reference evidence="6 7" key="1">
    <citation type="journal article" date="2024" name="G3 (Bethesda)">
        <title>Genome assembly of Hibiscus sabdariffa L. provides insights into metabolisms of medicinal natural products.</title>
        <authorList>
            <person name="Kim T."/>
        </authorList>
    </citation>
    <scope>NUCLEOTIDE SEQUENCE [LARGE SCALE GENOMIC DNA]</scope>
    <source>
        <strain evidence="6">TK-2024</strain>
        <tissue evidence="6">Old leaves</tissue>
    </source>
</reference>
<feature type="region of interest" description="Disordered" evidence="5">
    <location>
        <begin position="26"/>
        <end position="56"/>
    </location>
</feature>
<organism evidence="6 7">
    <name type="scientific">Hibiscus sabdariffa</name>
    <name type="common">roselle</name>
    <dbReference type="NCBI Taxonomy" id="183260"/>
    <lineage>
        <taxon>Eukaryota</taxon>
        <taxon>Viridiplantae</taxon>
        <taxon>Streptophyta</taxon>
        <taxon>Embryophyta</taxon>
        <taxon>Tracheophyta</taxon>
        <taxon>Spermatophyta</taxon>
        <taxon>Magnoliopsida</taxon>
        <taxon>eudicotyledons</taxon>
        <taxon>Gunneridae</taxon>
        <taxon>Pentapetalae</taxon>
        <taxon>rosids</taxon>
        <taxon>malvids</taxon>
        <taxon>Malvales</taxon>
        <taxon>Malvaceae</taxon>
        <taxon>Malvoideae</taxon>
        <taxon>Hibiscus</taxon>
    </lineage>
</organism>
<keyword evidence="7" id="KW-1185">Reference proteome</keyword>
<evidence type="ECO:0000256" key="4">
    <source>
        <dbReference type="ARBA" id="ARBA00023157"/>
    </source>
</evidence>
<accession>A0ABR2A1T8</accession>
<dbReference type="EMBL" id="JBBPBN010000431">
    <property type="protein sequence ID" value="KAK8486662.1"/>
    <property type="molecule type" value="Genomic_DNA"/>
</dbReference>
<dbReference type="Gene3D" id="1.10.287.1130">
    <property type="entry name" value="CytochromE C oxidase copper chaperone"/>
    <property type="match status" value="1"/>
</dbReference>
<keyword evidence="4" id="KW-1015">Disulfide bond</keyword>
<gene>
    <name evidence="6" type="ORF">V6N11_033115</name>
</gene>
<keyword evidence="3" id="KW-0496">Mitochondrion</keyword>
<dbReference type="PANTHER" id="PTHR15590">
    <property type="entry name" value="CX9C MOTIF-CONTAINING PROTEIN 4"/>
    <property type="match status" value="1"/>
</dbReference>
<dbReference type="Pfam" id="PF08991">
    <property type="entry name" value="CMC4"/>
    <property type="match status" value="1"/>
</dbReference>
<evidence type="ECO:0000256" key="1">
    <source>
        <dbReference type="ARBA" id="ARBA00004173"/>
    </source>
</evidence>
<comment type="caution">
    <text evidence="6">The sequence shown here is derived from an EMBL/GenBank/DDBJ whole genome shotgun (WGS) entry which is preliminary data.</text>
</comment>
<evidence type="ECO:0000313" key="6">
    <source>
        <dbReference type="EMBL" id="KAK8486662.1"/>
    </source>
</evidence>
<proteinExistence type="inferred from homology"/>
<comment type="subcellular location">
    <subcellularLocation>
        <location evidence="1">Mitochondrion</location>
    </subcellularLocation>
</comment>
<feature type="compositionally biased region" description="Polar residues" evidence="5">
    <location>
        <begin position="34"/>
        <end position="43"/>
    </location>
</feature>
<evidence type="ECO:0000256" key="3">
    <source>
        <dbReference type="ARBA" id="ARBA00023128"/>
    </source>
</evidence>
<dbReference type="InterPro" id="IPR027179">
    <property type="entry name" value="CMC4"/>
</dbReference>
<dbReference type="SUPFAM" id="SSF47072">
    <property type="entry name" value="Cysteine alpha-hairpin motif"/>
    <property type="match status" value="1"/>
</dbReference>
<name>A0ABR2A1T8_9ROSI</name>
<evidence type="ECO:0000256" key="5">
    <source>
        <dbReference type="SAM" id="MobiDB-lite"/>
    </source>
</evidence>
<dbReference type="PANTHER" id="PTHR15590:SF0">
    <property type="entry name" value="CX9C MOTIF-CONTAINING PROTEIN 4"/>
    <property type="match status" value="1"/>
</dbReference>
<sequence length="97" mass="11128">MAQPSKEPCKKEACDIQACLSKNNFLPQRPNARISGSDTTRPNARSERSEHRRHPPVLYIVRARPFAREPQINLTFPKCGCDQIHVDVDKDSPRKLY</sequence>
<protein>
    <submittedName>
        <fullName evidence="6">Uncharacterized protein</fullName>
    </submittedName>
</protein>
<evidence type="ECO:0000313" key="7">
    <source>
        <dbReference type="Proteomes" id="UP001396334"/>
    </source>
</evidence>